<dbReference type="AlphaFoldDB" id="A0A485LE25"/>
<dbReference type="InterPro" id="IPR016024">
    <property type="entry name" value="ARM-type_fold"/>
</dbReference>
<gene>
    <name evidence="3" type="primary">Aste57867_19249</name>
    <name evidence="2" type="ORF">As57867_019185</name>
    <name evidence="3" type="ORF">ASTE57867_19249</name>
</gene>
<evidence type="ECO:0000313" key="3">
    <source>
        <dbReference type="EMBL" id="VFT95969.1"/>
    </source>
</evidence>
<reference evidence="2" key="2">
    <citation type="submission" date="2019-06" db="EMBL/GenBank/DDBJ databases">
        <title>Genomics analysis of Aphanomyces spp. identifies a new class of oomycete effector associated with host adaptation.</title>
        <authorList>
            <person name="Gaulin E."/>
        </authorList>
    </citation>
    <scope>NUCLEOTIDE SEQUENCE</scope>
    <source>
        <strain evidence="2">CBS 578.67</strain>
    </source>
</reference>
<reference evidence="3 4" key="1">
    <citation type="submission" date="2019-03" db="EMBL/GenBank/DDBJ databases">
        <authorList>
            <person name="Gaulin E."/>
            <person name="Dumas B."/>
        </authorList>
    </citation>
    <scope>NUCLEOTIDE SEQUENCE [LARGE SCALE GENOMIC DNA]</scope>
    <source>
        <strain evidence="3">CBS 568.67</strain>
    </source>
</reference>
<proteinExistence type="predicted"/>
<evidence type="ECO:0000313" key="2">
    <source>
        <dbReference type="EMBL" id="KAF0689270.1"/>
    </source>
</evidence>
<feature type="coiled-coil region" evidence="1">
    <location>
        <begin position="129"/>
        <end position="163"/>
    </location>
</feature>
<keyword evidence="4" id="KW-1185">Reference proteome</keyword>
<dbReference type="SUPFAM" id="SSF48371">
    <property type="entry name" value="ARM repeat"/>
    <property type="match status" value="1"/>
</dbReference>
<evidence type="ECO:0000313" key="4">
    <source>
        <dbReference type="Proteomes" id="UP000332933"/>
    </source>
</evidence>
<sequence length="508" mass="56191">MGPKKKKVKGKKGSLESFKAAKSIAEKRKSLASLFETMTQLNDNQIQYLQRAMLEVQVEELTNQVTTMQQAREATKADMARQLSDRDMVIADLKGDVMRFETYLRSVDDDASTDRMVENEAHVALRQALTHAQADVADAHARIDDLQAQCKAYESQIEHLLTKQLHTQPTREPTPTTHTTDTTMARVASCESVLPVLLEAIEQCPYSVAIQLDATTAIHHVLKVSRNIPIFVDLGGIDSICKAMDEHGTHAHILLNGGHVMWTLAHSTIGLGALQRHSRVCTVLLTALKRMPLESTKQFSWLFNYIVAALFSIDAISDDRRHVTEDTSEYMESVRLLLCHAPRWLAQAPPTGLVALQAVYKLTTISAPCIDLLLPCFHAWLLPHLATPALQVVCARLVHMHVQRFGVVELSEDFRAAVTATLQSLDTATTHPGLKAELQGIAATWHDHTCEIDDTRRIASAGSLMTSTAESWPVLPSLQRASRRHSDSIVPLAMTSHLIKLSASLPAL</sequence>
<protein>
    <submittedName>
        <fullName evidence="3">Aste57867_19249 protein</fullName>
    </submittedName>
</protein>
<evidence type="ECO:0000256" key="1">
    <source>
        <dbReference type="SAM" id="Coils"/>
    </source>
</evidence>
<keyword evidence="1" id="KW-0175">Coiled coil</keyword>
<dbReference type="OrthoDB" id="79136at2759"/>
<dbReference type="EMBL" id="CAADRA010006502">
    <property type="protein sequence ID" value="VFT95969.1"/>
    <property type="molecule type" value="Genomic_DNA"/>
</dbReference>
<name>A0A485LE25_9STRA</name>
<feature type="coiled-coil region" evidence="1">
    <location>
        <begin position="51"/>
        <end position="78"/>
    </location>
</feature>
<organism evidence="3 4">
    <name type="scientific">Aphanomyces stellatus</name>
    <dbReference type="NCBI Taxonomy" id="120398"/>
    <lineage>
        <taxon>Eukaryota</taxon>
        <taxon>Sar</taxon>
        <taxon>Stramenopiles</taxon>
        <taxon>Oomycota</taxon>
        <taxon>Saprolegniomycetes</taxon>
        <taxon>Saprolegniales</taxon>
        <taxon>Verrucalvaceae</taxon>
        <taxon>Aphanomyces</taxon>
    </lineage>
</organism>
<accession>A0A485LE25</accession>
<dbReference type="EMBL" id="VJMH01006481">
    <property type="protein sequence ID" value="KAF0689270.1"/>
    <property type="molecule type" value="Genomic_DNA"/>
</dbReference>
<dbReference type="Proteomes" id="UP000332933">
    <property type="component" value="Unassembled WGS sequence"/>
</dbReference>